<proteinExistence type="predicted"/>
<dbReference type="InterPro" id="IPR016064">
    <property type="entry name" value="NAD/diacylglycerol_kinase_sf"/>
</dbReference>
<dbReference type="Pfam" id="PF00781">
    <property type="entry name" value="DAGK_cat"/>
    <property type="match status" value="1"/>
</dbReference>
<evidence type="ECO:0000313" key="3">
    <source>
        <dbReference type="EMBL" id="THF98473.1"/>
    </source>
</evidence>
<dbReference type="InterPro" id="IPR001206">
    <property type="entry name" value="Diacylglycerol_kinase_cat_dom"/>
</dbReference>
<dbReference type="InterPro" id="IPR017438">
    <property type="entry name" value="ATP-NAD_kinase_N"/>
</dbReference>
<evidence type="ECO:0000313" key="4">
    <source>
        <dbReference type="Proteomes" id="UP000306102"/>
    </source>
</evidence>
<evidence type="ECO:0000259" key="2">
    <source>
        <dbReference type="PROSITE" id="PS50146"/>
    </source>
</evidence>
<comment type="caution">
    <text evidence="3">The sequence shown here is derived from an EMBL/GenBank/DDBJ whole genome shotgun (WGS) entry which is preliminary data.</text>
</comment>
<keyword evidence="4" id="KW-1185">Reference proteome</keyword>
<dbReference type="Proteomes" id="UP000306102">
    <property type="component" value="Unassembled WGS sequence"/>
</dbReference>
<feature type="domain" description="DAGKc" evidence="2">
    <location>
        <begin position="319"/>
        <end position="385"/>
    </location>
</feature>
<dbReference type="PANTHER" id="PTHR12358">
    <property type="entry name" value="SPHINGOSINE KINASE"/>
    <property type="match status" value="1"/>
</dbReference>
<dbReference type="GO" id="GO:0016020">
    <property type="term" value="C:membrane"/>
    <property type="evidence" value="ECO:0007669"/>
    <property type="project" value="GOC"/>
</dbReference>
<sequence>MNLSIERSIGNQNQQNEIEELSSQIATLVGKVQCLQLHSKGSNGSKDHQLDDFFHALHRCRSCSTGLNSEWNDTVKDLVFPEFHGSYNQDVFEESFGLVGKEMAKKRLEWKKMRKELMDHLLPSNHMPPLLVEKQPKKGISNSGHQYQSGFAIGQPFYDYVQVGYSTSAGMQETCDDGCHHKILFSDEVVEPRYNEEEASIFGEEDMEENCGNKQDCCQAHSICDEDIPIFDQDVEEDYGQDVAIFDDYSEPLAYEEADICEYEEEVDSQGVLEDEERFVDETSFALTSLPMKEVIAIPPSILYLHSKKIMMESHDIEVSWVLNGLLSRDNQKEAISIPIGIIPAGSDNSLIWTVLGVRDPISAAIAIVKSDFFCRGTWRSSSNAILGGMFCALYSSKEADTTVVLPEGGAGGTSAATDDLVRLVLTEAGIMAAKLHRREIEKLGDAVHGGGNEKLMGLGAAWVRSSLAVGAWMSIWPTTEEHSPRNNQGHNPLHVRSTPTGRSSSNFDSKSKFRISKSIARAKHPYWVLLKLRF</sequence>
<dbReference type="PROSITE" id="PS50146">
    <property type="entry name" value="DAGK"/>
    <property type="match status" value="1"/>
</dbReference>
<evidence type="ECO:0000256" key="1">
    <source>
        <dbReference type="SAM" id="MobiDB-lite"/>
    </source>
</evidence>
<dbReference type="InterPro" id="IPR050187">
    <property type="entry name" value="Lipid_Phosphate_FormReg"/>
</dbReference>
<name>A0A4S4D8Y5_CAMSN</name>
<dbReference type="AlphaFoldDB" id="A0A4S4D8Y5"/>
<dbReference type="PANTHER" id="PTHR12358:SF111">
    <property type="entry name" value="CERAMIDE KINASE, ISOFORM A"/>
    <property type="match status" value="1"/>
</dbReference>
<protein>
    <recommendedName>
        <fullName evidence="2">DAGKc domain-containing protein</fullName>
    </recommendedName>
</protein>
<feature type="region of interest" description="Disordered" evidence="1">
    <location>
        <begin position="481"/>
        <end position="510"/>
    </location>
</feature>
<reference evidence="3 4" key="1">
    <citation type="journal article" date="2018" name="Proc. Natl. Acad. Sci. U.S.A.">
        <title>Draft genome sequence of Camellia sinensis var. sinensis provides insights into the evolution of the tea genome and tea quality.</title>
        <authorList>
            <person name="Wei C."/>
            <person name="Yang H."/>
            <person name="Wang S."/>
            <person name="Zhao J."/>
            <person name="Liu C."/>
            <person name="Gao L."/>
            <person name="Xia E."/>
            <person name="Lu Y."/>
            <person name="Tai Y."/>
            <person name="She G."/>
            <person name="Sun J."/>
            <person name="Cao H."/>
            <person name="Tong W."/>
            <person name="Gao Q."/>
            <person name="Li Y."/>
            <person name="Deng W."/>
            <person name="Jiang X."/>
            <person name="Wang W."/>
            <person name="Chen Q."/>
            <person name="Zhang S."/>
            <person name="Li H."/>
            <person name="Wu J."/>
            <person name="Wang P."/>
            <person name="Li P."/>
            <person name="Shi C."/>
            <person name="Zheng F."/>
            <person name="Jian J."/>
            <person name="Huang B."/>
            <person name="Shan D."/>
            <person name="Shi M."/>
            <person name="Fang C."/>
            <person name="Yue Y."/>
            <person name="Li F."/>
            <person name="Li D."/>
            <person name="Wei S."/>
            <person name="Han B."/>
            <person name="Jiang C."/>
            <person name="Yin Y."/>
            <person name="Xia T."/>
            <person name="Zhang Z."/>
            <person name="Bennetzen J.L."/>
            <person name="Zhao S."/>
            <person name="Wan X."/>
        </authorList>
    </citation>
    <scope>NUCLEOTIDE SEQUENCE [LARGE SCALE GENOMIC DNA]</scope>
    <source>
        <strain evidence="4">cv. Shuchazao</strain>
        <tissue evidence="3">Leaf</tissue>
    </source>
</reference>
<gene>
    <name evidence="3" type="ORF">TEA_005968</name>
</gene>
<feature type="compositionally biased region" description="Polar residues" evidence="1">
    <location>
        <begin position="498"/>
        <end position="509"/>
    </location>
</feature>
<dbReference type="SUPFAM" id="SSF111331">
    <property type="entry name" value="NAD kinase/diacylglycerol kinase-like"/>
    <property type="match status" value="1"/>
</dbReference>
<dbReference type="STRING" id="542762.A0A4S4D8Y5"/>
<dbReference type="GO" id="GO:0006672">
    <property type="term" value="P:ceramide metabolic process"/>
    <property type="evidence" value="ECO:0007669"/>
    <property type="project" value="TreeGrafter"/>
</dbReference>
<dbReference type="Gene3D" id="3.40.50.10330">
    <property type="entry name" value="Probable inorganic polyphosphate/atp-NAD kinase, domain 1"/>
    <property type="match status" value="1"/>
</dbReference>
<accession>A0A4S4D8Y5</accession>
<dbReference type="GO" id="GO:0001729">
    <property type="term" value="F:ceramide kinase activity"/>
    <property type="evidence" value="ECO:0007669"/>
    <property type="project" value="TreeGrafter"/>
</dbReference>
<dbReference type="EMBL" id="SDRB02012189">
    <property type="protein sequence ID" value="THF98473.1"/>
    <property type="molecule type" value="Genomic_DNA"/>
</dbReference>
<organism evidence="3 4">
    <name type="scientific">Camellia sinensis var. sinensis</name>
    <name type="common">China tea</name>
    <dbReference type="NCBI Taxonomy" id="542762"/>
    <lineage>
        <taxon>Eukaryota</taxon>
        <taxon>Viridiplantae</taxon>
        <taxon>Streptophyta</taxon>
        <taxon>Embryophyta</taxon>
        <taxon>Tracheophyta</taxon>
        <taxon>Spermatophyta</taxon>
        <taxon>Magnoliopsida</taxon>
        <taxon>eudicotyledons</taxon>
        <taxon>Gunneridae</taxon>
        <taxon>Pentapetalae</taxon>
        <taxon>asterids</taxon>
        <taxon>Ericales</taxon>
        <taxon>Theaceae</taxon>
        <taxon>Camellia</taxon>
    </lineage>
</organism>